<dbReference type="CDD" id="cd04301">
    <property type="entry name" value="NAT_SF"/>
    <property type="match status" value="1"/>
</dbReference>
<evidence type="ECO:0000313" key="4">
    <source>
        <dbReference type="Proteomes" id="UP001500742"/>
    </source>
</evidence>
<protein>
    <submittedName>
        <fullName evidence="3">GNAT family N-acetyltransferase</fullName>
    </submittedName>
</protein>
<dbReference type="EMBL" id="BAAAZC010000048">
    <property type="protein sequence ID" value="GAA3992327.1"/>
    <property type="molecule type" value="Genomic_DNA"/>
</dbReference>
<comment type="caution">
    <text evidence="3">The sequence shown here is derived from an EMBL/GenBank/DDBJ whole genome shotgun (WGS) entry which is preliminary data.</text>
</comment>
<dbReference type="Gene3D" id="3.40.630.30">
    <property type="match status" value="1"/>
</dbReference>
<keyword evidence="1" id="KW-0808">Transferase</keyword>
<evidence type="ECO:0000313" key="3">
    <source>
        <dbReference type="EMBL" id="GAA3992327.1"/>
    </source>
</evidence>
<organism evidence="3 4">
    <name type="scientific">Mucilaginibacter dorajii</name>
    <dbReference type="NCBI Taxonomy" id="692994"/>
    <lineage>
        <taxon>Bacteria</taxon>
        <taxon>Pseudomonadati</taxon>
        <taxon>Bacteroidota</taxon>
        <taxon>Sphingobacteriia</taxon>
        <taxon>Sphingobacteriales</taxon>
        <taxon>Sphingobacteriaceae</taxon>
        <taxon>Mucilaginibacter</taxon>
    </lineage>
</organism>
<dbReference type="PANTHER" id="PTHR13947">
    <property type="entry name" value="GNAT FAMILY N-ACETYLTRANSFERASE"/>
    <property type="match status" value="1"/>
</dbReference>
<dbReference type="PANTHER" id="PTHR13947:SF37">
    <property type="entry name" value="LD18367P"/>
    <property type="match status" value="1"/>
</dbReference>
<evidence type="ECO:0000256" key="1">
    <source>
        <dbReference type="ARBA" id="ARBA00022679"/>
    </source>
</evidence>
<dbReference type="Pfam" id="PF00583">
    <property type="entry name" value="Acetyltransf_1"/>
    <property type="match status" value="1"/>
</dbReference>
<dbReference type="InterPro" id="IPR000182">
    <property type="entry name" value="GNAT_dom"/>
</dbReference>
<accession>A0ABP7R687</accession>
<name>A0ABP7R687_9SPHI</name>
<dbReference type="InterPro" id="IPR050769">
    <property type="entry name" value="NAT_camello-type"/>
</dbReference>
<dbReference type="RefSeq" id="WP_259097505.1">
    <property type="nucleotide sequence ID" value="NZ_BAAAZC010000048.1"/>
</dbReference>
<dbReference type="SUPFAM" id="SSF55729">
    <property type="entry name" value="Acyl-CoA N-acyltransferases (Nat)"/>
    <property type="match status" value="1"/>
</dbReference>
<evidence type="ECO:0000259" key="2">
    <source>
        <dbReference type="PROSITE" id="PS51186"/>
    </source>
</evidence>
<dbReference type="Proteomes" id="UP001500742">
    <property type="component" value="Unassembled WGS sequence"/>
</dbReference>
<sequence>MNTTIQITPLNNSYCQQIIDIILPIQQIEFNVPVTLEGQPDLLDIESNYHQTGGNFLGAFHNGELVGTIAIIAIGDNAGALRKMFVRKEYRGKELGIAQLLLDTLIVYCKQNEINAIYLGTVDLLKAAHRFYEKNGFTQLLKTDLPKSFPLMGADNIFYELHLGN</sequence>
<dbReference type="PROSITE" id="PS51186">
    <property type="entry name" value="GNAT"/>
    <property type="match status" value="1"/>
</dbReference>
<keyword evidence="4" id="KW-1185">Reference proteome</keyword>
<dbReference type="InterPro" id="IPR016181">
    <property type="entry name" value="Acyl_CoA_acyltransferase"/>
</dbReference>
<proteinExistence type="predicted"/>
<gene>
    <name evidence="3" type="ORF">GCM10022210_52510</name>
</gene>
<reference evidence="4" key="1">
    <citation type="journal article" date="2019" name="Int. J. Syst. Evol. Microbiol.">
        <title>The Global Catalogue of Microorganisms (GCM) 10K type strain sequencing project: providing services to taxonomists for standard genome sequencing and annotation.</title>
        <authorList>
            <consortium name="The Broad Institute Genomics Platform"/>
            <consortium name="The Broad Institute Genome Sequencing Center for Infectious Disease"/>
            <person name="Wu L."/>
            <person name="Ma J."/>
        </authorList>
    </citation>
    <scope>NUCLEOTIDE SEQUENCE [LARGE SCALE GENOMIC DNA]</scope>
    <source>
        <strain evidence="4">JCM 16601</strain>
    </source>
</reference>
<feature type="domain" description="N-acetyltransferase" evidence="2">
    <location>
        <begin position="5"/>
        <end position="164"/>
    </location>
</feature>